<dbReference type="VEuPathDB" id="FungiDB:PPTG_21602"/>
<evidence type="ECO:0000313" key="1">
    <source>
        <dbReference type="EMBL" id="ETN18826.1"/>
    </source>
</evidence>
<dbReference type="AlphaFoldDB" id="W2R0P8"/>
<reference evidence="2" key="1">
    <citation type="submission" date="2011-12" db="EMBL/GenBank/DDBJ databases">
        <authorList>
            <consortium name="The Broad Institute Genome Sequencing Platform"/>
            <person name="Russ C."/>
            <person name="Tyler B."/>
            <person name="Panabieres F."/>
            <person name="Shan W."/>
            <person name="Tripathy S."/>
            <person name="Grunwald N."/>
            <person name="Machado M."/>
            <person name="Young S.K."/>
            <person name="Zeng Q."/>
            <person name="Gargeya S."/>
            <person name="Fitzgerald M."/>
            <person name="Haas B."/>
            <person name="Abouelleil A."/>
            <person name="Alvarado L."/>
            <person name="Arachchi H.M."/>
            <person name="Berlin A."/>
            <person name="Chapman S.B."/>
            <person name="Gearin G."/>
            <person name="Goldberg J."/>
            <person name="Griggs A."/>
            <person name="Gujja S."/>
            <person name="Hansen M."/>
            <person name="Heiman D."/>
            <person name="Howarth C."/>
            <person name="Larimer J."/>
            <person name="Lui A."/>
            <person name="MacDonald P.J.P."/>
            <person name="McCowen C."/>
            <person name="Montmayeur A."/>
            <person name="Murphy C."/>
            <person name="Neiman D."/>
            <person name="Pearson M."/>
            <person name="Priest M."/>
            <person name="Roberts A."/>
            <person name="Saif S."/>
            <person name="Shea T."/>
            <person name="Sisk P."/>
            <person name="Stolte C."/>
            <person name="Sykes S."/>
            <person name="Wortman J."/>
            <person name="Nusbaum C."/>
            <person name="Birren B."/>
        </authorList>
    </citation>
    <scope>NUCLEOTIDE SEQUENCE [LARGE SCALE GENOMIC DNA]</scope>
    <source>
        <strain evidence="2">INRA-310</strain>
    </source>
</reference>
<reference evidence="1 2" key="2">
    <citation type="submission" date="2013-11" db="EMBL/GenBank/DDBJ databases">
        <title>The Genome Sequence of Phytophthora parasitica INRA-310.</title>
        <authorList>
            <consortium name="The Broad Institute Genomics Platform"/>
            <person name="Russ C."/>
            <person name="Tyler B."/>
            <person name="Panabieres F."/>
            <person name="Shan W."/>
            <person name="Tripathy S."/>
            <person name="Grunwald N."/>
            <person name="Machado M."/>
            <person name="Johnson C.S."/>
            <person name="Arredondo F."/>
            <person name="Hong C."/>
            <person name="Coffey M."/>
            <person name="Young S.K."/>
            <person name="Zeng Q."/>
            <person name="Gargeya S."/>
            <person name="Fitzgerald M."/>
            <person name="Abouelleil A."/>
            <person name="Alvarado L."/>
            <person name="Chapman S.B."/>
            <person name="Gainer-Dewar J."/>
            <person name="Goldberg J."/>
            <person name="Griggs A."/>
            <person name="Gujja S."/>
            <person name="Hansen M."/>
            <person name="Howarth C."/>
            <person name="Imamovic A."/>
            <person name="Ireland A."/>
            <person name="Larimer J."/>
            <person name="McCowan C."/>
            <person name="Murphy C."/>
            <person name="Pearson M."/>
            <person name="Poon T.W."/>
            <person name="Priest M."/>
            <person name="Roberts A."/>
            <person name="Saif S."/>
            <person name="Shea T."/>
            <person name="Sykes S."/>
            <person name="Wortman J."/>
            <person name="Nusbaum C."/>
            <person name="Birren B."/>
        </authorList>
    </citation>
    <scope>NUCLEOTIDE SEQUENCE [LARGE SCALE GENOMIC DNA]</scope>
    <source>
        <strain evidence="1 2">INRA-310</strain>
    </source>
</reference>
<dbReference type="GeneID" id="20190201"/>
<proteinExistence type="predicted"/>
<gene>
    <name evidence="1" type="ORF">PPTG_21602</name>
</gene>
<sequence length="124" mass="14533">MQELLTSYADPAAGQGQVMRLDEDQHDQIHMLLQAMEMIPRCSKRKQLLRHVQDVLVTREASALLRDVLGDEDSDEDDLDEFWEHKYEHIQGIRYATRPSYYQKRKITGTSYFTITSTRLTRTS</sequence>
<dbReference type="RefSeq" id="XP_008896667.1">
    <property type="nucleotide sequence ID" value="XM_008898419.1"/>
</dbReference>
<dbReference type="OMA" id="MEMIPRC"/>
<organism evidence="1 2">
    <name type="scientific">Phytophthora nicotianae (strain INRA-310)</name>
    <name type="common">Phytophthora parasitica</name>
    <dbReference type="NCBI Taxonomy" id="761204"/>
    <lineage>
        <taxon>Eukaryota</taxon>
        <taxon>Sar</taxon>
        <taxon>Stramenopiles</taxon>
        <taxon>Oomycota</taxon>
        <taxon>Peronosporomycetes</taxon>
        <taxon>Peronosporales</taxon>
        <taxon>Peronosporaceae</taxon>
        <taxon>Phytophthora</taxon>
    </lineage>
</organism>
<dbReference type="EMBL" id="KI669566">
    <property type="protein sequence ID" value="ETN18826.1"/>
    <property type="molecule type" value="Genomic_DNA"/>
</dbReference>
<protein>
    <submittedName>
        <fullName evidence="1">Uncharacterized protein</fullName>
    </submittedName>
</protein>
<evidence type="ECO:0000313" key="2">
    <source>
        <dbReference type="Proteomes" id="UP000018817"/>
    </source>
</evidence>
<dbReference type="Proteomes" id="UP000018817">
    <property type="component" value="Unassembled WGS sequence"/>
</dbReference>
<name>W2R0P8_PHYN3</name>
<accession>W2R0P8</accession>